<dbReference type="EMBL" id="KL142371">
    <property type="protein sequence ID" value="KDR80930.1"/>
    <property type="molecule type" value="Genomic_DNA"/>
</dbReference>
<dbReference type="HOGENOM" id="CLU_2812541_0_0_1"/>
<reference evidence="2" key="1">
    <citation type="journal article" date="2014" name="Proc. Natl. Acad. Sci. U.S.A.">
        <title>Extensive sampling of basidiomycete genomes demonstrates inadequacy of the white-rot/brown-rot paradigm for wood decay fungi.</title>
        <authorList>
            <person name="Riley R."/>
            <person name="Salamov A.A."/>
            <person name="Brown D.W."/>
            <person name="Nagy L.G."/>
            <person name="Floudas D."/>
            <person name="Held B.W."/>
            <person name="Levasseur A."/>
            <person name="Lombard V."/>
            <person name="Morin E."/>
            <person name="Otillar R."/>
            <person name="Lindquist E.A."/>
            <person name="Sun H."/>
            <person name="LaButti K.M."/>
            <person name="Schmutz J."/>
            <person name="Jabbour D."/>
            <person name="Luo H."/>
            <person name="Baker S.E."/>
            <person name="Pisabarro A.G."/>
            <person name="Walton J.D."/>
            <person name="Blanchette R.A."/>
            <person name="Henrissat B."/>
            <person name="Martin F."/>
            <person name="Cullen D."/>
            <person name="Hibbett D.S."/>
            <person name="Grigoriev I.V."/>
        </authorList>
    </citation>
    <scope>NUCLEOTIDE SEQUENCE [LARGE SCALE GENOMIC DNA]</scope>
    <source>
        <strain evidence="2">CBS 339.88</strain>
    </source>
</reference>
<accession>A0A067TCM3</accession>
<evidence type="ECO:0000313" key="2">
    <source>
        <dbReference type="Proteomes" id="UP000027222"/>
    </source>
</evidence>
<dbReference type="Proteomes" id="UP000027222">
    <property type="component" value="Unassembled WGS sequence"/>
</dbReference>
<organism evidence="1 2">
    <name type="scientific">Galerina marginata (strain CBS 339.88)</name>
    <dbReference type="NCBI Taxonomy" id="685588"/>
    <lineage>
        <taxon>Eukaryota</taxon>
        <taxon>Fungi</taxon>
        <taxon>Dikarya</taxon>
        <taxon>Basidiomycota</taxon>
        <taxon>Agaricomycotina</taxon>
        <taxon>Agaricomycetes</taxon>
        <taxon>Agaricomycetidae</taxon>
        <taxon>Agaricales</taxon>
        <taxon>Agaricineae</taxon>
        <taxon>Strophariaceae</taxon>
        <taxon>Galerina</taxon>
    </lineage>
</organism>
<protein>
    <submittedName>
        <fullName evidence="1">Uncharacterized protein</fullName>
    </submittedName>
</protein>
<evidence type="ECO:0000313" key="1">
    <source>
        <dbReference type="EMBL" id="KDR80930.1"/>
    </source>
</evidence>
<proteinExistence type="predicted"/>
<sequence>MEYLMAWEFEFKTELCDKSGGPALTLRLKVLTTKLLLPEFLGHTTPANILIEVFMFPPNHLQPNDLL</sequence>
<keyword evidence="2" id="KW-1185">Reference proteome</keyword>
<name>A0A067TCM3_GALM3</name>
<gene>
    <name evidence="1" type="ORF">GALMADRAFT_1115987</name>
</gene>
<dbReference type="AlphaFoldDB" id="A0A067TCM3"/>